<organism evidence="1 2">
    <name type="scientific">Aspergillus welwitschiae</name>
    <dbReference type="NCBI Taxonomy" id="1341132"/>
    <lineage>
        <taxon>Eukaryota</taxon>
        <taxon>Fungi</taxon>
        <taxon>Dikarya</taxon>
        <taxon>Ascomycota</taxon>
        <taxon>Pezizomycotina</taxon>
        <taxon>Eurotiomycetes</taxon>
        <taxon>Eurotiomycetidae</taxon>
        <taxon>Eurotiales</taxon>
        <taxon>Aspergillaceae</taxon>
        <taxon>Aspergillus</taxon>
        <taxon>Aspergillus subgen. Circumdati</taxon>
    </lineage>
</organism>
<dbReference type="RefSeq" id="XP_026629431.1">
    <property type="nucleotide sequence ID" value="XM_026768829.1"/>
</dbReference>
<sequence>MTCDKYMTDQKTLSSWFEKWYKHQRTKKFPNLQPLYLFVFPLVCEKSRGGAGTMIERSTRNVRIQRKYVGHITESNLTVDGKRIRMRQGCFQGIEEFDNDRLPARHSRANLDLDDSSNETYSSMIFTRQDCLLLTRIQGHTGCLTPTLSNHDLAYCIAPEWEEPPRKSFWVLDMETMSYGGKMKNTVEVYAERPKEWAAPILDTVFREQNGNRLAHDSEKAKQNMMLH</sequence>
<protein>
    <submittedName>
        <fullName evidence="1">Uncharacterized protein</fullName>
    </submittedName>
</protein>
<accession>A0A3F3QBA6</accession>
<proteinExistence type="predicted"/>
<name>A0A3F3QBA6_9EURO</name>
<evidence type="ECO:0000313" key="1">
    <source>
        <dbReference type="EMBL" id="RDH36409.1"/>
    </source>
</evidence>
<dbReference type="AlphaFoldDB" id="A0A3F3QBA6"/>
<reference evidence="1 2" key="1">
    <citation type="submission" date="2018-07" db="EMBL/GenBank/DDBJ databases">
        <title>The genomes of Aspergillus section Nigri reveals drivers in fungal speciation.</title>
        <authorList>
            <consortium name="DOE Joint Genome Institute"/>
            <person name="Vesth T.C."/>
            <person name="Nybo J."/>
            <person name="Theobald S."/>
            <person name="Brandl J."/>
            <person name="Frisvad J.C."/>
            <person name="Nielsen K.F."/>
            <person name="Lyhne E.K."/>
            <person name="Kogle M.E."/>
            <person name="Kuo A."/>
            <person name="Riley R."/>
            <person name="Clum A."/>
            <person name="Nolan M."/>
            <person name="Lipzen A."/>
            <person name="Salamov A."/>
            <person name="Henrissat B."/>
            <person name="Wiebenga A."/>
            <person name="De vries R.P."/>
            <person name="Grigoriev I.V."/>
            <person name="Mortensen U.H."/>
            <person name="Andersen M.R."/>
            <person name="Baker S.E."/>
        </authorList>
    </citation>
    <scope>NUCLEOTIDE SEQUENCE [LARGE SCALE GENOMIC DNA]</scope>
    <source>
        <strain evidence="1 2">CBS 139.54b</strain>
    </source>
</reference>
<dbReference type="GeneID" id="38137185"/>
<evidence type="ECO:0000313" key="2">
    <source>
        <dbReference type="Proteomes" id="UP000253729"/>
    </source>
</evidence>
<dbReference type="EMBL" id="KZ852038">
    <property type="protein sequence ID" value="RDH36409.1"/>
    <property type="molecule type" value="Genomic_DNA"/>
</dbReference>
<dbReference type="Proteomes" id="UP000253729">
    <property type="component" value="Unassembled WGS sequence"/>
</dbReference>
<gene>
    <name evidence="1" type="ORF">BDQ94DRAFT_157866</name>
</gene>
<keyword evidence="2" id="KW-1185">Reference proteome</keyword>